<dbReference type="PANTHER" id="PTHR35896">
    <property type="entry name" value="IG-LIKE DOMAIN-CONTAINING PROTEIN"/>
    <property type="match status" value="1"/>
</dbReference>
<accession>A0A0F4YMQ7</accession>
<protein>
    <submittedName>
        <fullName evidence="1">Uncharacterized protein</fullName>
    </submittedName>
</protein>
<dbReference type="InterPro" id="IPR053008">
    <property type="entry name" value="Phomopsin_biosynth_assoc"/>
</dbReference>
<dbReference type="EMBL" id="LASV01000353">
    <property type="protein sequence ID" value="KKA19380.1"/>
    <property type="molecule type" value="Genomic_DNA"/>
</dbReference>
<reference evidence="1 2" key="1">
    <citation type="submission" date="2015-04" db="EMBL/GenBank/DDBJ databases">
        <authorList>
            <person name="Heijne W.H."/>
            <person name="Fedorova N.D."/>
            <person name="Nierman W.C."/>
            <person name="Vollebregt A.W."/>
            <person name="Zhao Z."/>
            <person name="Wu L."/>
            <person name="Kumar M."/>
            <person name="Stam H."/>
            <person name="van den Berg M.A."/>
            <person name="Pel H.J."/>
        </authorList>
    </citation>
    <scope>NUCLEOTIDE SEQUENCE [LARGE SCALE GENOMIC DNA]</scope>
    <source>
        <strain evidence="1 2">CBS 393.64</strain>
    </source>
</reference>
<gene>
    <name evidence="1" type="ORF">T310_6627</name>
</gene>
<keyword evidence="2" id="KW-1185">Reference proteome</keyword>
<dbReference type="OrthoDB" id="3501153at2759"/>
<dbReference type="RefSeq" id="XP_013325992.1">
    <property type="nucleotide sequence ID" value="XM_013470538.1"/>
</dbReference>
<comment type="caution">
    <text evidence="1">The sequence shown here is derived from an EMBL/GenBank/DDBJ whole genome shotgun (WGS) entry which is preliminary data.</text>
</comment>
<dbReference type="AlphaFoldDB" id="A0A0F4YMQ7"/>
<dbReference type="STRING" id="1408163.A0A0F4YMQ7"/>
<dbReference type="GeneID" id="25318924"/>
<dbReference type="Proteomes" id="UP000053958">
    <property type="component" value="Unassembled WGS sequence"/>
</dbReference>
<proteinExistence type="predicted"/>
<name>A0A0F4YMQ7_RASE3</name>
<evidence type="ECO:0000313" key="1">
    <source>
        <dbReference type="EMBL" id="KKA19380.1"/>
    </source>
</evidence>
<evidence type="ECO:0000313" key="2">
    <source>
        <dbReference type="Proteomes" id="UP000053958"/>
    </source>
</evidence>
<dbReference type="PANTHER" id="PTHR35896:SF3">
    <property type="entry name" value="MAJOR FACILITATOR SUPERFAMILY TRANSPORTER"/>
    <property type="match status" value="1"/>
</dbReference>
<organism evidence="1 2">
    <name type="scientific">Rasamsonia emersonii (strain ATCC 16479 / CBS 393.64 / IMI 116815)</name>
    <dbReference type="NCBI Taxonomy" id="1408163"/>
    <lineage>
        <taxon>Eukaryota</taxon>
        <taxon>Fungi</taxon>
        <taxon>Dikarya</taxon>
        <taxon>Ascomycota</taxon>
        <taxon>Pezizomycotina</taxon>
        <taxon>Eurotiomycetes</taxon>
        <taxon>Eurotiomycetidae</taxon>
        <taxon>Eurotiales</taxon>
        <taxon>Trichocomaceae</taxon>
        <taxon>Rasamsonia</taxon>
    </lineage>
</organism>
<sequence length="267" mass="30164">MIVLLPYVPVKSAAKVPLILIFPFTVHFSRVQKKKKKANQVNMAIEYHRVDEAISDEEEQIESSSLMTKRRKRTDYSQPSRQKWLSLRVIKDIVLFSLAAWGLVSIIQRLAIVPGLGLAYHSIPEGCDCGDSVAEAISRGCKFDSLAMAWLPEHCRDDELTAEFNTAGNGPNGSWVYYADSLRTIEVDSNTVAAMGDDPDARVHMNEQWHKIHCIFYWRKQFRTRFNGKIVEPRSDTENHIKHCGEIFLQPGSGTVSGISLNTNVEV</sequence>